<organism evidence="6 7">
    <name type="scientific">Glycine soja</name>
    <name type="common">Wild soybean</name>
    <dbReference type="NCBI Taxonomy" id="3848"/>
    <lineage>
        <taxon>Eukaryota</taxon>
        <taxon>Viridiplantae</taxon>
        <taxon>Streptophyta</taxon>
        <taxon>Embryophyta</taxon>
        <taxon>Tracheophyta</taxon>
        <taxon>Spermatophyta</taxon>
        <taxon>Magnoliopsida</taxon>
        <taxon>eudicotyledons</taxon>
        <taxon>Gunneridae</taxon>
        <taxon>Pentapetalae</taxon>
        <taxon>rosids</taxon>
        <taxon>fabids</taxon>
        <taxon>Fabales</taxon>
        <taxon>Fabaceae</taxon>
        <taxon>Papilionoideae</taxon>
        <taxon>50 kb inversion clade</taxon>
        <taxon>NPAAA clade</taxon>
        <taxon>indigoferoid/millettioid clade</taxon>
        <taxon>Phaseoleae</taxon>
        <taxon>Glycine</taxon>
        <taxon>Glycine subgen. Soja</taxon>
    </lineage>
</organism>
<dbReference type="SUPFAM" id="SSF54368">
    <property type="entry name" value="Glutamine synthetase, N-terminal domain"/>
    <property type="match status" value="1"/>
</dbReference>
<keyword evidence="7" id="KW-1185">Reference proteome</keyword>
<dbReference type="GO" id="GO:0005737">
    <property type="term" value="C:cytoplasm"/>
    <property type="evidence" value="ECO:0007669"/>
    <property type="project" value="TreeGrafter"/>
</dbReference>
<dbReference type="InterPro" id="IPR036651">
    <property type="entry name" value="Gln_synt_N_sf"/>
</dbReference>
<reference evidence="6 7" key="1">
    <citation type="submission" date="2018-09" db="EMBL/GenBank/DDBJ databases">
        <title>A high-quality reference genome of wild soybean provides a powerful tool to mine soybean genomes.</title>
        <authorList>
            <person name="Xie M."/>
            <person name="Chung C.Y.L."/>
            <person name="Li M.-W."/>
            <person name="Wong F.-L."/>
            <person name="Chan T.-F."/>
            <person name="Lam H.-M."/>
        </authorList>
    </citation>
    <scope>NUCLEOTIDE SEQUENCE [LARGE SCALE GENOMIC DNA]</scope>
    <source>
        <strain evidence="7">cv. W05</strain>
        <tissue evidence="6">Hypocotyl of etiolated seedlings</tissue>
    </source>
</reference>
<gene>
    <name evidence="6" type="ORF">D0Y65_033968</name>
</gene>
<name>A0A445HNI7_GLYSO</name>
<dbReference type="PANTHER" id="PTHR20852:SF118">
    <property type="entry name" value="GLUTAMINE SYNTHETASE, CHLOROPLASTIC_MITOCHONDRIAL"/>
    <property type="match status" value="1"/>
</dbReference>
<dbReference type="PROSITE" id="PS51986">
    <property type="entry name" value="GS_BETA_GRASP"/>
    <property type="match status" value="1"/>
</dbReference>
<comment type="similarity">
    <text evidence="4">Belongs to the glutamine synthetase family.</text>
</comment>
<evidence type="ECO:0000256" key="2">
    <source>
        <dbReference type="ARBA" id="ARBA00023231"/>
    </source>
</evidence>
<dbReference type="PROSITE" id="PS00180">
    <property type="entry name" value="GLNA_1"/>
    <property type="match status" value="1"/>
</dbReference>
<sequence>MIPLLLGFGRGIVYFFELRHWEKPKVSNSFRENPDPENSTTKMFITLKSRRQRREELQNMAQILAPYTQWQMRISKSSPNATPITSNMWGSLLWKQNKKVSLTSSAKFRVLAIKSDNSTINRLEGLLNLDITPFTDKIIAEYIWGIGIDVRSKSRTISKPVEDPSKLPRWNYDGSSTGQAQGDNSEVILYPQAIFKDPYRGGNNILVIYDSYTPQGEPIPSSLQTRDTEIFSNPKVQAEVPWYI</sequence>
<comment type="caution">
    <text evidence="6">The sequence shown here is derived from an EMBL/GenBank/DDBJ whole genome shotgun (WGS) entry which is preliminary data.</text>
</comment>
<dbReference type="EMBL" id="QZWG01000012">
    <property type="protein sequence ID" value="RZB75301.1"/>
    <property type="molecule type" value="Genomic_DNA"/>
</dbReference>
<protein>
    <recommendedName>
        <fullName evidence="3">Glutamate--ammonia ligase</fullName>
    </recommendedName>
</protein>
<dbReference type="Gene3D" id="3.10.20.70">
    <property type="entry name" value="Glutamine synthetase, N-terminal domain"/>
    <property type="match status" value="1"/>
</dbReference>
<dbReference type="GO" id="GO:0004356">
    <property type="term" value="F:glutamine synthetase activity"/>
    <property type="evidence" value="ECO:0007669"/>
    <property type="project" value="InterPro"/>
</dbReference>
<dbReference type="PANTHER" id="PTHR20852">
    <property type="entry name" value="GLUTAMINE SYNTHETASE"/>
    <property type="match status" value="1"/>
</dbReference>
<evidence type="ECO:0000256" key="3">
    <source>
        <dbReference type="ARBA" id="ARBA00030668"/>
    </source>
</evidence>
<feature type="domain" description="GS beta-grasp" evidence="5">
    <location>
        <begin position="138"/>
        <end position="216"/>
    </location>
</feature>
<evidence type="ECO:0000256" key="1">
    <source>
        <dbReference type="ARBA" id="ARBA00011823"/>
    </source>
</evidence>
<dbReference type="Proteomes" id="UP000289340">
    <property type="component" value="Chromosome 12"/>
</dbReference>
<dbReference type="AlphaFoldDB" id="A0A445HNI7"/>
<dbReference type="GO" id="GO:0006542">
    <property type="term" value="P:glutamine biosynthetic process"/>
    <property type="evidence" value="ECO:0007669"/>
    <property type="project" value="InterPro"/>
</dbReference>
<comment type="subunit">
    <text evidence="1">Homooctamer.</text>
</comment>
<evidence type="ECO:0000259" key="5">
    <source>
        <dbReference type="PROSITE" id="PS51986"/>
    </source>
</evidence>
<evidence type="ECO:0000313" key="7">
    <source>
        <dbReference type="Proteomes" id="UP000289340"/>
    </source>
</evidence>
<keyword evidence="2" id="KW-0535">Nitrogen fixation</keyword>
<dbReference type="InterPro" id="IPR008147">
    <property type="entry name" value="Gln_synt_N"/>
</dbReference>
<evidence type="ECO:0000313" key="6">
    <source>
        <dbReference type="EMBL" id="RZB75301.1"/>
    </source>
</evidence>
<dbReference type="InterPro" id="IPR027302">
    <property type="entry name" value="Gln_synth_N_conserv_site"/>
</dbReference>
<evidence type="ECO:0000256" key="4">
    <source>
        <dbReference type="PROSITE-ProRule" id="PRU01330"/>
    </source>
</evidence>
<accession>A0A445HNI7</accession>
<keyword evidence="6" id="KW-0436">Ligase</keyword>
<dbReference type="InterPro" id="IPR050292">
    <property type="entry name" value="Glutamine_Synthetase"/>
</dbReference>
<proteinExistence type="inferred from homology"/>